<dbReference type="EMBL" id="AMQN01008722">
    <property type="status" value="NOT_ANNOTATED_CDS"/>
    <property type="molecule type" value="Genomic_DNA"/>
</dbReference>
<feature type="transmembrane region" description="Helical" evidence="1">
    <location>
        <begin position="22"/>
        <end position="45"/>
    </location>
</feature>
<dbReference type="Proteomes" id="UP000014760">
    <property type="component" value="Unassembled WGS sequence"/>
</dbReference>
<dbReference type="HOGENOM" id="CLU_1836990_0_0_1"/>
<evidence type="ECO:0000313" key="2">
    <source>
        <dbReference type="EMBL" id="ELU02733.1"/>
    </source>
</evidence>
<evidence type="ECO:0000313" key="4">
    <source>
        <dbReference type="Proteomes" id="UP000014760"/>
    </source>
</evidence>
<dbReference type="EnsemblMetazoa" id="CapteT201547">
    <property type="protein sequence ID" value="CapteP201547"/>
    <property type="gene ID" value="CapteG201547"/>
</dbReference>
<reference evidence="2 4" key="2">
    <citation type="journal article" date="2013" name="Nature">
        <title>Insights into bilaterian evolution from three spiralian genomes.</title>
        <authorList>
            <person name="Simakov O."/>
            <person name="Marletaz F."/>
            <person name="Cho S.J."/>
            <person name="Edsinger-Gonzales E."/>
            <person name="Havlak P."/>
            <person name="Hellsten U."/>
            <person name="Kuo D.H."/>
            <person name="Larsson T."/>
            <person name="Lv J."/>
            <person name="Arendt D."/>
            <person name="Savage R."/>
            <person name="Osoegawa K."/>
            <person name="de Jong P."/>
            <person name="Grimwood J."/>
            <person name="Chapman J.A."/>
            <person name="Shapiro H."/>
            <person name="Aerts A."/>
            <person name="Otillar R.P."/>
            <person name="Terry A.Y."/>
            <person name="Boore J.L."/>
            <person name="Grigoriev I.V."/>
            <person name="Lindberg D.R."/>
            <person name="Seaver E.C."/>
            <person name="Weisblat D.A."/>
            <person name="Putnam N.H."/>
            <person name="Rokhsar D.S."/>
        </authorList>
    </citation>
    <scope>NUCLEOTIDE SEQUENCE</scope>
    <source>
        <strain evidence="2 4">I ESC-2004</strain>
    </source>
</reference>
<dbReference type="EMBL" id="AMQN01008723">
    <property type="status" value="NOT_ANNOTATED_CDS"/>
    <property type="molecule type" value="Genomic_DNA"/>
</dbReference>
<keyword evidence="1" id="KW-0472">Membrane</keyword>
<reference evidence="4" key="1">
    <citation type="submission" date="2012-12" db="EMBL/GenBank/DDBJ databases">
        <authorList>
            <person name="Hellsten U."/>
            <person name="Grimwood J."/>
            <person name="Chapman J.A."/>
            <person name="Shapiro H."/>
            <person name="Aerts A."/>
            <person name="Otillar R.P."/>
            <person name="Terry A.Y."/>
            <person name="Boore J.L."/>
            <person name="Simakov O."/>
            <person name="Marletaz F."/>
            <person name="Cho S.-J."/>
            <person name="Edsinger-Gonzales E."/>
            <person name="Havlak P."/>
            <person name="Kuo D.-H."/>
            <person name="Larsson T."/>
            <person name="Lv J."/>
            <person name="Arendt D."/>
            <person name="Savage R."/>
            <person name="Osoegawa K."/>
            <person name="de Jong P."/>
            <person name="Lindberg D.R."/>
            <person name="Seaver E.C."/>
            <person name="Weisblat D.A."/>
            <person name="Putnam N.H."/>
            <person name="Grigoriev I.V."/>
            <person name="Rokhsar D.S."/>
        </authorList>
    </citation>
    <scope>NUCLEOTIDE SEQUENCE</scope>
    <source>
        <strain evidence="4">I ESC-2004</strain>
    </source>
</reference>
<dbReference type="EMBL" id="KB303819">
    <property type="protein sequence ID" value="ELU02733.1"/>
    <property type="molecule type" value="Genomic_DNA"/>
</dbReference>
<reference evidence="3" key="3">
    <citation type="submission" date="2015-06" db="UniProtKB">
        <authorList>
            <consortium name="EnsemblMetazoa"/>
        </authorList>
    </citation>
    <scope>IDENTIFICATION</scope>
</reference>
<keyword evidence="4" id="KW-1185">Reference proteome</keyword>
<dbReference type="AlphaFoldDB" id="R7UG05"/>
<keyword evidence="1" id="KW-1133">Transmembrane helix</keyword>
<name>R7UG05_CAPTE</name>
<accession>R7UG05</accession>
<keyword evidence="1" id="KW-0812">Transmembrane</keyword>
<sequence>MTDNSSTVSTEQPPVAMEMDVAYAYFSVVAVILGVLLTCGVRVIFKLLFFDFFYLPEEEISEQMEKRRRRRGEDAPDDLRLTLHDSVELDMPPTLYLMALQHKRAEQLITVYGPILWNSLPDDLRFETEIAIFKPCQRLL</sequence>
<proteinExistence type="predicted"/>
<protein>
    <submittedName>
        <fullName evidence="2 3">Uncharacterized protein</fullName>
    </submittedName>
</protein>
<organism evidence="2">
    <name type="scientific">Capitella teleta</name>
    <name type="common">Polychaete worm</name>
    <dbReference type="NCBI Taxonomy" id="283909"/>
    <lineage>
        <taxon>Eukaryota</taxon>
        <taxon>Metazoa</taxon>
        <taxon>Spiralia</taxon>
        <taxon>Lophotrochozoa</taxon>
        <taxon>Annelida</taxon>
        <taxon>Polychaeta</taxon>
        <taxon>Sedentaria</taxon>
        <taxon>Scolecida</taxon>
        <taxon>Capitellidae</taxon>
        <taxon>Capitella</taxon>
    </lineage>
</organism>
<evidence type="ECO:0000313" key="3">
    <source>
        <dbReference type="EnsemblMetazoa" id="CapteP201547"/>
    </source>
</evidence>
<gene>
    <name evidence="2" type="ORF">CAPTEDRAFT_201547</name>
</gene>
<evidence type="ECO:0000256" key="1">
    <source>
        <dbReference type="SAM" id="Phobius"/>
    </source>
</evidence>